<protein>
    <submittedName>
        <fullName evidence="6">DNRLRE domain-containing protein</fullName>
    </submittedName>
</protein>
<evidence type="ECO:0000256" key="3">
    <source>
        <dbReference type="ARBA" id="ARBA00022801"/>
    </source>
</evidence>
<dbReference type="EMBL" id="JAPDDP010000095">
    <property type="protein sequence ID" value="MDA0185018.1"/>
    <property type="molecule type" value="Genomic_DNA"/>
</dbReference>
<evidence type="ECO:0000313" key="7">
    <source>
        <dbReference type="Proteomes" id="UP001147653"/>
    </source>
</evidence>
<evidence type="ECO:0000256" key="1">
    <source>
        <dbReference type="ARBA" id="ARBA00022670"/>
    </source>
</evidence>
<dbReference type="Pfam" id="PF00413">
    <property type="entry name" value="Peptidase_M10"/>
    <property type="match status" value="1"/>
</dbReference>
<name>A0A9X3NEE6_9ACTN</name>
<keyword evidence="7" id="KW-1185">Reference proteome</keyword>
<sequence>MLQAVDESFCPLGLSVGKATYKRQYCFPPPDGCGWLSATLPSRVLLDLQLRPNLPPGVEIVSAKLAVKLQSSARTDHVDVLPVRWHWTPDVRWYEFAADRPWTTPGGDYDASQDAVVMGATNSTYRWDVTNLARRWHDGSYAETGVALVARPPVSQVVSTLASRGSADGPRLEVTYQDDTVAPKLVVEGIPYDLRSQVLPKDRYPLAIEADDAASGVTDVTVRVDGTQVFQRSQACPQGGCGMDIEERGIIDARGLTGVHQIQVVATDAAGHSDTVSWSVEFNGDPIPPPPPDPEPQALRLATVASGCPDATLNKVTTIDPTTPQRVVRGRWTTPAGTAGGETTSIYPGGNYRVTRCDAKGALVLSQEVVIVQWKGFAPARFVLGEIRPTDVPGELKGTVGLLPHSDDPGMISWWRSRGRAEMASRVIPPTRGTTALSVAADPPGQTPCGYKQANPLGPKLQPNTYSLNFVFNPTTLPGEQPGANIPYNAVRFHRRLLSGAYTWSWARNKCTNSLNGGVSLDVSVADTDATRALRAGVRDGSSVIDLGPDFGTASTCPPDSLACSTYWVINNPSPLPGAGTINESDIRFRHSERWWTGTGLVPETAEGPDGEGDLYDLWSVAAHELGHSIGLGHVSDDATPSDSWVAAQIMHFQFDRREERRYLQGSDYAGMCKLYPCF</sequence>
<organism evidence="6 7">
    <name type="scientific">Solirubrobacter phytolaccae</name>
    <dbReference type="NCBI Taxonomy" id="1404360"/>
    <lineage>
        <taxon>Bacteria</taxon>
        <taxon>Bacillati</taxon>
        <taxon>Actinomycetota</taxon>
        <taxon>Thermoleophilia</taxon>
        <taxon>Solirubrobacterales</taxon>
        <taxon>Solirubrobacteraceae</taxon>
        <taxon>Solirubrobacter</taxon>
    </lineage>
</organism>
<dbReference type="Proteomes" id="UP001147653">
    <property type="component" value="Unassembled WGS sequence"/>
</dbReference>
<dbReference type="AlphaFoldDB" id="A0A9X3NEE6"/>
<dbReference type="RefSeq" id="WP_270029506.1">
    <property type="nucleotide sequence ID" value="NZ_JAPDDP010000095.1"/>
</dbReference>
<accession>A0A9X3NEE6</accession>
<comment type="caution">
    <text evidence="6">The sequence shown here is derived from an EMBL/GenBank/DDBJ whole genome shotgun (WGS) entry which is preliminary data.</text>
</comment>
<dbReference type="GO" id="GO:0031012">
    <property type="term" value="C:extracellular matrix"/>
    <property type="evidence" value="ECO:0007669"/>
    <property type="project" value="InterPro"/>
</dbReference>
<gene>
    <name evidence="6" type="ORF">OJ997_32235</name>
</gene>
<keyword evidence="4" id="KW-0862">Zinc</keyword>
<keyword evidence="2" id="KW-0479">Metal-binding</keyword>
<dbReference type="GO" id="GO:0008270">
    <property type="term" value="F:zinc ion binding"/>
    <property type="evidence" value="ECO:0007669"/>
    <property type="project" value="InterPro"/>
</dbReference>
<evidence type="ECO:0000256" key="2">
    <source>
        <dbReference type="ARBA" id="ARBA00022723"/>
    </source>
</evidence>
<dbReference type="GO" id="GO:0004222">
    <property type="term" value="F:metalloendopeptidase activity"/>
    <property type="evidence" value="ECO:0007669"/>
    <property type="project" value="InterPro"/>
</dbReference>
<evidence type="ECO:0000313" key="6">
    <source>
        <dbReference type="EMBL" id="MDA0185018.1"/>
    </source>
</evidence>
<keyword evidence="1" id="KW-0645">Protease</keyword>
<evidence type="ECO:0000256" key="4">
    <source>
        <dbReference type="ARBA" id="ARBA00022833"/>
    </source>
</evidence>
<dbReference type="SUPFAM" id="SSF55486">
    <property type="entry name" value="Metalloproteases ('zincins'), catalytic domain"/>
    <property type="match status" value="1"/>
</dbReference>
<dbReference type="InterPro" id="IPR013783">
    <property type="entry name" value="Ig-like_fold"/>
</dbReference>
<dbReference type="Gene3D" id="3.40.390.10">
    <property type="entry name" value="Collagenase (Catalytic Domain)"/>
    <property type="match status" value="1"/>
</dbReference>
<dbReference type="InterPro" id="IPR001818">
    <property type="entry name" value="Pept_M10_metallopeptidase"/>
</dbReference>
<evidence type="ECO:0000259" key="5">
    <source>
        <dbReference type="Pfam" id="PF00413"/>
    </source>
</evidence>
<keyword evidence="3" id="KW-0378">Hydrolase</keyword>
<proteinExistence type="predicted"/>
<dbReference type="NCBIfam" id="NF033679">
    <property type="entry name" value="DNRLRE_dom"/>
    <property type="match status" value="1"/>
</dbReference>
<dbReference type="InterPro" id="IPR024079">
    <property type="entry name" value="MetalloPept_cat_dom_sf"/>
</dbReference>
<dbReference type="Gene3D" id="2.60.40.10">
    <property type="entry name" value="Immunoglobulins"/>
    <property type="match status" value="1"/>
</dbReference>
<reference evidence="6" key="1">
    <citation type="submission" date="2022-10" db="EMBL/GenBank/DDBJ databases">
        <title>The WGS of Solirubrobacter phytolaccae KCTC 29190.</title>
        <authorList>
            <person name="Jiang Z."/>
        </authorList>
    </citation>
    <scope>NUCLEOTIDE SEQUENCE</scope>
    <source>
        <strain evidence="6">KCTC 29190</strain>
    </source>
</reference>
<dbReference type="GO" id="GO:0006508">
    <property type="term" value="P:proteolysis"/>
    <property type="evidence" value="ECO:0007669"/>
    <property type="project" value="UniProtKB-KW"/>
</dbReference>
<dbReference type="GO" id="GO:0005975">
    <property type="term" value="P:carbohydrate metabolic process"/>
    <property type="evidence" value="ECO:0007669"/>
    <property type="project" value="UniProtKB-ARBA"/>
</dbReference>
<feature type="domain" description="Peptidase M10 metallopeptidase" evidence="5">
    <location>
        <begin position="582"/>
        <end position="676"/>
    </location>
</feature>